<evidence type="ECO:0000259" key="1">
    <source>
        <dbReference type="Pfam" id="PF01814"/>
    </source>
</evidence>
<feature type="domain" description="Hemerythrin-like" evidence="1">
    <location>
        <begin position="35"/>
        <end position="123"/>
    </location>
</feature>
<dbReference type="InterPro" id="IPR012312">
    <property type="entry name" value="Hemerythrin-like"/>
</dbReference>
<dbReference type="RefSeq" id="WP_132223509.1">
    <property type="nucleotide sequence ID" value="NZ_SMGO01000002.1"/>
</dbReference>
<dbReference type="Pfam" id="PF01814">
    <property type="entry name" value="Hemerythrin"/>
    <property type="match status" value="1"/>
</dbReference>
<name>A0A4R1LVZ7_9SPHI</name>
<keyword evidence="3" id="KW-1185">Reference proteome</keyword>
<organism evidence="2 3">
    <name type="scientific">Albibacterium bauzanense</name>
    <dbReference type="NCBI Taxonomy" id="653929"/>
    <lineage>
        <taxon>Bacteria</taxon>
        <taxon>Pseudomonadati</taxon>
        <taxon>Bacteroidota</taxon>
        <taxon>Sphingobacteriia</taxon>
        <taxon>Sphingobacteriales</taxon>
        <taxon>Sphingobacteriaceae</taxon>
        <taxon>Albibacterium</taxon>
    </lineage>
</organism>
<reference evidence="2 3" key="1">
    <citation type="submission" date="2019-03" db="EMBL/GenBank/DDBJ databases">
        <title>Genomic Encyclopedia of Archaeal and Bacterial Type Strains, Phase II (KMG-II): from individual species to whole genera.</title>
        <authorList>
            <person name="Goeker M."/>
        </authorList>
    </citation>
    <scope>NUCLEOTIDE SEQUENCE [LARGE SCALE GENOMIC DNA]</scope>
    <source>
        <strain evidence="2 3">DSM 22554</strain>
    </source>
</reference>
<evidence type="ECO:0000313" key="2">
    <source>
        <dbReference type="EMBL" id="TCK83032.1"/>
    </source>
</evidence>
<comment type="caution">
    <text evidence="2">The sequence shown here is derived from an EMBL/GenBank/DDBJ whole genome shotgun (WGS) entry which is preliminary data.</text>
</comment>
<dbReference type="OrthoDB" id="9793254at2"/>
<sequence>MEKPIKRSKHIVQLSKEHHFSLLFCWKIRNGLKKEVDISRIINYINYFWKEHLLPHFQEEDVLFSTVKDAFVKRAYDEHHEINETVRLLNSSGIEKAPSLALKIANLVDNHVRFEERELFPHLERAIDEPKLIEIGKEIKQLQPEIAQDTFADEFWK</sequence>
<dbReference type="EMBL" id="SMGO01000002">
    <property type="protein sequence ID" value="TCK83032.1"/>
    <property type="molecule type" value="Genomic_DNA"/>
</dbReference>
<gene>
    <name evidence="2" type="ORF">C8N28_1619</name>
</gene>
<protein>
    <submittedName>
        <fullName evidence="2">Hemerythrin HHE cation binding domain-containing protein</fullName>
    </submittedName>
</protein>
<evidence type="ECO:0000313" key="3">
    <source>
        <dbReference type="Proteomes" id="UP000294616"/>
    </source>
</evidence>
<accession>A0A4R1LVZ7</accession>
<proteinExistence type="predicted"/>
<dbReference type="Proteomes" id="UP000294616">
    <property type="component" value="Unassembled WGS sequence"/>
</dbReference>
<dbReference type="AlphaFoldDB" id="A0A4R1LVZ7"/>
<dbReference type="Gene3D" id="1.20.120.520">
    <property type="entry name" value="nmb1532 protein domain like"/>
    <property type="match status" value="1"/>
</dbReference>